<feature type="domain" description="PPM-type phosphatase" evidence="2">
    <location>
        <begin position="24"/>
        <end position="253"/>
    </location>
</feature>
<comment type="caution">
    <text evidence="3">The sequence shown here is derived from an EMBL/GenBank/DDBJ whole genome shotgun (WGS) entry which is preliminary data.</text>
</comment>
<protein>
    <submittedName>
        <fullName evidence="3">Serine/threonine-protein phosphatase</fullName>
    </submittedName>
</protein>
<dbReference type="CDD" id="cd00143">
    <property type="entry name" value="PP2Cc"/>
    <property type="match status" value="1"/>
</dbReference>
<dbReference type="SMART" id="SM00332">
    <property type="entry name" value="PP2Cc"/>
    <property type="match status" value="1"/>
</dbReference>
<dbReference type="InterPro" id="IPR001932">
    <property type="entry name" value="PPM-type_phosphatase-like_dom"/>
</dbReference>
<proteinExistence type="predicted"/>
<evidence type="ECO:0000259" key="2">
    <source>
        <dbReference type="PROSITE" id="PS51746"/>
    </source>
</evidence>
<dbReference type="SMART" id="SM00331">
    <property type="entry name" value="PP2C_SIG"/>
    <property type="match status" value="1"/>
</dbReference>
<dbReference type="PROSITE" id="PS51746">
    <property type="entry name" value="PPM_2"/>
    <property type="match status" value="1"/>
</dbReference>
<dbReference type="RefSeq" id="WP_158036193.1">
    <property type="nucleotide sequence ID" value="NZ_BAAAZV010000017.1"/>
</dbReference>
<dbReference type="Proteomes" id="UP000481339">
    <property type="component" value="Unassembled WGS sequence"/>
</dbReference>
<evidence type="ECO:0000313" key="3">
    <source>
        <dbReference type="EMBL" id="KAB1632415.1"/>
    </source>
</evidence>
<dbReference type="Pfam" id="PF13672">
    <property type="entry name" value="PP2C_2"/>
    <property type="match status" value="1"/>
</dbReference>
<dbReference type="AlphaFoldDB" id="A0A7C8FUA4"/>
<feature type="compositionally biased region" description="Gly residues" evidence="1">
    <location>
        <begin position="286"/>
        <end position="296"/>
    </location>
</feature>
<dbReference type="PANTHER" id="PTHR47992">
    <property type="entry name" value="PROTEIN PHOSPHATASE"/>
    <property type="match status" value="1"/>
</dbReference>
<keyword evidence="4" id="KW-1185">Reference proteome</keyword>
<dbReference type="Gene3D" id="3.60.40.10">
    <property type="entry name" value="PPM-type phosphatase domain"/>
    <property type="match status" value="1"/>
</dbReference>
<feature type="region of interest" description="Disordered" evidence="1">
    <location>
        <begin position="260"/>
        <end position="312"/>
    </location>
</feature>
<evidence type="ECO:0000256" key="1">
    <source>
        <dbReference type="SAM" id="MobiDB-lite"/>
    </source>
</evidence>
<accession>A0A7C8FUA4</accession>
<dbReference type="InterPro" id="IPR015655">
    <property type="entry name" value="PP2C"/>
</dbReference>
<reference evidence="3 4" key="1">
    <citation type="submission" date="2019-09" db="EMBL/GenBank/DDBJ databases">
        <title>Phylogeny of genus Pseudoclavibacter and closely related genus.</title>
        <authorList>
            <person name="Li Y."/>
        </authorList>
    </citation>
    <scope>NUCLEOTIDE SEQUENCE [LARGE SCALE GENOMIC DNA]</scope>
    <source>
        <strain evidence="3 4">JCM 16921</strain>
    </source>
</reference>
<dbReference type="EMBL" id="WBKA01000003">
    <property type="protein sequence ID" value="KAB1632415.1"/>
    <property type="molecule type" value="Genomic_DNA"/>
</dbReference>
<organism evidence="3 4">
    <name type="scientific">Pseudoclavibacter caeni</name>
    <dbReference type="NCBI Taxonomy" id="908846"/>
    <lineage>
        <taxon>Bacteria</taxon>
        <taxon>Bacillati</taxon>
        <taxon>Actinomycetota</taxon>
        <taxon>Actinomycetes</taxon>
        <taxon>Micrococcales</taxon>
        <taxon>Microbacteriaceae</taxon>
        <taxon>Pseudoclavibacter</taxon>
    </lineage>
</organism>
<dbReference type="OrthoDB" id="9801841at2"/>
<dbReference type="InterPro" id="IPR036457">
    <property type="entry name" value="PPM-type-like_dom_sf"/>
</dbReference>
<sequence>MTLFGAATGGYTRELDDGRRLDVRWGAATDTGRVRERNEDSIVASAAVCAIADGMGGHEAGDRASAAIAGALAEVPELPAPRHIYAALQRASLDIERISTASGGQSGSTVTGVAFGVFDGEPGWLVFNIGDSRVYSLHGDQLTQITHDHSVVQGLIDTGQISEADAERHPARNSITRAVGFSMDPRPDFWHLNLVPRLRLLVCSDGLTKELEVDQVAALLAEHAEPEKAARALVDAALEHGGRDNVSVIVVDSVATAPTDAPAVSTAEEPSAPHAPDEVATEAGAGATGEPGGIGGATAVPGPASAEAADEA</sequence>
<dbReference type="GO" id="GO:0004722">
    <property type="term" value="F:protein serine/threonine phosphatase activity"/>
    <property type="evidence" value="ECO:0007669"/>
    <property type="project" value="InterPro"/>
</dbReference>
<name>A0A7C8FUA4_9MICO</name>
<dbReference type="SUPFAM" id="SSF81606">
    <property type="entry name" value="PP2C-like"/>
    <property type="match status" value="1"/>
</dbReference>
<evidence type="ECO:0000313" key="4">
    <source>
        <dbReference type="Proteomes" id="UP000481339"/>
    </source>
</evidence>
<gene>
    <name evidence="3" type="ORF">F8O02_05275</name>
</gene>